<keyword evidence="4" id="KW-0274">FAD</keyword>
<evidence type="ECO:0000256" key="2">
    <source>
        <dbReference type="ARBA" id="ARBA00009183"/>
    </source>
</evidence>
<keyword evidence="3" id="KW-0285">Flavoprotein</keyword>
<evidence type="ECO:0000256" key="3">
    <source>
        <dbReference type="ARBA" id="ARBA00022630"/>
    </source>
</evidence>
<dbReference type="SUPFAM" id="SSF51905">
    <property type="entry name" value="FAD/NAD(P)-binding domain"/>
    <property type="match status" value="2"/>
</dbReference>
<sequence length="239" mass="27547">VFLSTKRGTWIRSRVSCAGYPSDMLNSSRLWERVFDIVPSLGDWLKQRKMNKRINHDLYRLRPNFGPSSQSPLLNDDLPNRIICGSIQIKTDIQRFTSTGVEFVDGTFEDNIDLVILATGYSLSFSFIEKKVIDVNDNHVQLYKYMYPPELQHHTLAIIGCIQPHGAIMPISELQCRLATRVLKGNVVLPSKDDMWKDIRSKKIAIAKRYIKSRRHTIQVSYIHFMDELARLVGCSVDY</sequence>
<comment type="caution">
    <text evidence="7">The sequence shown here is derived from an EMBL/GenBank/DDBJ whole genome shotgun (WGS) entry which is preliminary data.</text>
</comment>
<dbReference type="PRINTS" id="PR00370">
    <property type="entry name" value="FMOXYGENASE"/>
</dbReference>
<keyword evidence="5" id="KW-0521">NADP</keyword>
<keyword evidence="8" id="KW-1185">Reference proteome</keyword>
<dbReference type="InterPro" id="IPR000960">
    <property type="entry name" value="Flavin_mOase"/>
</dbReference>
<gene>
    <name evidence="7" type="ORF">CUNI_LOCUS3027</name>
</gene>
<evidence type="ECO:0000313" key="7">
    <source>
        <dbReference type="EMBL" id="CAG5117469.1"/>
    </source>
</evidence>
<feature type="non-terminal residue" evidence="7">
    <location>
        <position position="1"/>
    </location>
</feature>
<dbReference type="InterPro" id="IPR020946">
    <property type="entry name" value="Flavin_mOase-like"/>
</dbReference>
<evidence type="ECO:0000256" key="1">
    <source>
        <dbReference type="ARBA" id="ARBA00001974"/>
    </source>
</evidence>
<dbReference type="FunFam" id="3.50.50.60:FF:000161">
    <property type="entry name" value="Dimethylaniline monooxygenase [N-oxide-forming]"/>
    <property type="match status" value="1"/>
</dbReference>
<dbReference type="Pfam" id="PF00743">
    <property type="entry name" value="FMO-like"/>
    <property type="match status" value="1"/>
</dbReference>
<evidence type="ECO:0000256" key="4">
    <source>
        <dbReference type="ARBA" id="ARBA00022827"/>
    </source>
</evidence>
<dbReference type="FunFam" id="3.50.50.60:FF:000023">
    <property type="entry name" value="Dimethylaniline monooxygenase [N-oxide-forming]"/>
    <property type="match status" value="1"/>
</dbReference>
<comment type="similarity">
    <text evidence="2">Belongs to the FMO family.</text>
</comment>
<evidence type="ECO:0000256" key="5">
    <source>
        <dbReference type="ARBA" id="ARBA00022857"/>
    </source>
</evidence>
<accession>A0A8S3YKC9</accession>
<evidence type="ECO:0000313" key="8">
    <source>
        <dbReference type="Proteomes" id="UP000678393"/>
    </source>
</evidence>
<dbReference type="GO" id="GO:0050661">
    <property type="term" value="F:NADP binding"/>
    <property type="evidence" value="ECO:0007669"/>
    <property type="project" value="InterPro"/>
</dbReference>
<keyword evidence="6" id="KW-0560">Oxidoreductase</keyword>
<dbReference type="OrthoDB" id="66881at2759"/>
<comment type="cofactor">
    <cofactor evidence="1">
        <name>FAD</name>
        <dbReference type="ChEBI" id="CHEBI:57692"/>
    </cofactor>
</comment>
<organism evidence="7 8">
    <name type="scientific">Candidula unifasciata</name>
    <dbReference type="NCBI Taxonomy" id="100452"/>
    <lineage>
        <taxon>Eukaryota</taxon>
        <taxon>Metazoa</taxon>
        <taxon>Spiralia</taxon>
        <taxon>Lophotrochozoa</taxon>
        <taxon>Mollusca</taxon>
        <taxon>Gastropoda</taxon>
        <taxon>Heterobranchia</taxon>
        <taxon>Euthyneura</taxon>
        <taxon>Panpulmonata</taxon>
        <taxon>Eupulmonata</taxon>
        <taxon>Stylommatophora</taxon>
        <taxon>Helicina</taxon>
        <taxon>Helicoidea</taxon>
        <taxon>Geomitridae</taxon>
        <taxon>Candidula</taxon>
    </lineage>
</organism>
<evidence type="ECO:0000256" key="6">
    <source>
        <dbReference type="ARBA" id="ARBA00023002"/>
    </source>
</evidence>
<reference evidence="7" key="1">
    <citation type="submission" date="2021-04" db="EMBL/GenBank/DDBJ databases">
        <authorList>
            <consortium name="Molecular Ecology Group"/>
        </authorList>
    </citation>
    <scope>NUCLEOTIDE SEQUENCE</scope>
</reference>
<name>A0A8S3YKC9_9EUPU</name>
<dbReference type="InterPro" id="IPR050346">
    <property type="entry name" value="FMO-like"/>
</dbReference>
<dbReference type="GO" id="GO:0050660">
    <property type="term" value="F:flavin adenine dinucleotide binding"/>
    <property type="evidence" value="ECO:0007669"/>
    <property type="project" value="InterPro"/>
</dbReference>
<dbReference type="InterPro" id="IPR036188">
    <property type="entry name" value="FAD/NAD-bd_sf"/>
</dbReference>
<proteinExistence type="inferred from homology"/>
<dbReference type="Proteomes" id="UP000678393">
    <property type="component" value="Unassembled WGS sequence"/>
</dbReference>
<evidence type="ECO:0008006" key="9">
    <source>
        <dbReference type="Google" id="ProtNLM"/>
    </source>
</evidence>
<dbReference type="EMBL" id="CAJHNH020000410">
    <property type="protein sequence ID" value="CAG5117469.1"/>
    <property type="molecule type" value="Genomic_DNA"/>
</dbReference>
<protein>
    <recommendedName>
        <fullName evidence="9">Flavin-containing monooxygenase</fullName>
    </recommendedName>
</protein>
<dbReference type="AlphaFoldDB" id="A0A8S3YKC9"/>
<dbReference type="GO" id="GO:0004499">
    <property type="term" value="F:N,N-dimethylaniline monooxygenase activity"/>
    <property type="evidence" value="ECO:0007669"/>
    <property type="project" value="InterPro"/>
</dbReference>
<feature type="non-terminal residue" evidence="7">
    <location>
        <position position="239"/>
    </location>
</feature>
<dbReference type="PANTHER" id="PTHR23023">
    <property type="entry name" value="DIMETHYLANILINE MONOOXYGENASE"/>
    <property type="match status" value="1"/>
</dbReference>
<dbReference type="Gene3D" id="3.50.50.60">
    <property type="entry name" value="FAD/NAD(P)-binding domain"/>
    <property type="match status" value="1"/>
</dbReference>